<gene>
    <name evidence="1" type="ORF">GOP47_0014623</name>
</gene>
<dbReference type="InterPro" id="IPR010413">
    <property type="entry name" value="HutX-like"/>
</dbReference>
<dbReference type="Proteomes" id="UP000886520">
    <property type="component" value="Chromosome 14"/>
</dbReference>
<dbReference type="OrthoDB" id="3083at2759"/>
<dbReference type="Pfam" id="PF06228">
    <property type="entry name" value="ChuX_HutX"/>
    <property type="match status" value="1"/>
</dbReference>
<accession>A0A9D4UM14</accession>
<sequence length="218" mass="24155">MASLAKLSNTVASASASTSSSFSYVSLLLKRPCFSASFASQPFLQQTIHGRASRRRPALHRELGFQILATAAEAPAATEQASDTQRVKDFLEELKSVGRIRIIVNTGVGVLESVTSLERLFYHTIAGRGEYANLMNKEENVDFHLLLNKVKSAKFAKGKSMTGDIPTYSIRFLDDEDKAAALFLVMWKPDTKGEYDEGQVEAFESLLSQHGDTYYFKQ</sequence>
<dbReference type="Gene3D" id="3.40.1570.10">
    <property type="entry name" value="HemS/ChuS/ChuX like domains"/>
    <property type="match status" value="1"/>
</dbReference>
<proteinExistence type="predicted"/>
<dbReference type="AlphaFoldDB" id="A0A9D4UM14"/>
<organism evidence="1 2">
    <name type="scientific">Adiantum capillus-veneris</name>
    <name type="common">Maidenhair fern</name>
    <dbReference type="NCBI Taxonomy" id="13818"/>
    <lineage>
        <taxon>Eukaryota</taxon>
        <taxon>Viridiplantae</taxon>
        <taxon>Streptophyta</taxon>
        <taxon>Embryophyta</taxon>
        <taxon>Tracheophyta</taxon>
        <taxon>Polypodiopsida</taxon>
        <taxon>Polypodiidae</taxon>
        <taxon>Polypodiales</taxon>
        <taxon>Pteridineae</taxon>
        <taxon>Pteridaceae</taxon>
        <taxon>Vittarioideae</taxon>
        <taxon>Adiantum</taxon>
    </lineage>
</organism>
<comment type="caution">
    <text evidence="1">The sequence shown here is derived from an EMBL/GenBank/DDBJ whole genome shotgun (WGS) entry which is preliminary data.</text>
</comment>
<dbReference type="InterPro" id="IPR053733">
    <property type="entry name" value="Heme_Transport_Util_sf"/>
</dbReference>
<dbReference type="SUPFAM" id="SSF144064">
    <property type="entry name" value="Heme iron utilization protein-like"/>
    <property type="match status" value="1"/>
</dbReference>
<keyword evidence="2" id="KW-1185">Reference proteome</keyword>
<evidence type="ECO:0000313" key="2">
    <source>
        <dbReference type="Proteomes" id="UP000886520"/>
    </source>
</evidence>
<reference evidence="1" key="1">
    <citation type="submission" date="2021-01" db="EMBL/GenBank/DDBJ databases">
        <title>Adiantum capillus-veneris genome.</title>
        <authorList>
            <person name="Fang Y."/>
            <person name="Liao Q."/>
        </authorList>
    </citation>
    <scope>NUCLEOTIDE SEQUENCE</scope>
    <source>
        <strain evidence="1">H3</strain>
        <tissue evidence="1">Leaf</tissue>
    </source>
</reference>
<protein>
    <submittedName>
        <fullName evidence="1">Uncharacterized protein</fullName>
    </submittedName>
</protein>
<dbReference type="EMBL" id="JABFUD020000014">
    <property type="protein sequence ID" value="KAI5070280.1"/>
    <property type="molecule type" value="Genomic_DNA"/>
</dbReference>
<name>A0A9D4UM14_ADICA</name>
<evidence type="ECO:0000313" key="1">
    <source>
        <dbReference type="EMBL" id="KAI5070280.1"/>
    </source>
</evidence>